<name>A0A0C3G345_PILCF</name>
<reference evidence="2" key="2">
    <citation type="submission" date="2015-01" db="EMBL/GenBank/DDBJ databases">
        <title>Evolutionary Origins and Diversification of the Mycorrhizal Mutualists.</title>
        <authorList>
            <consortium name="DOE Joint Genome Institute"/>
            <consortium name="Mycorrhizal Genomics Consortium"/>
            <person name="Kohler A."/>
            <person name="Kuo A."/>
            <person name="Nagy L.G."/>
            <person name="Floudas D."/>
            <person name="Copeland A."/>
            <person name="Barry K.W."/>
            <person name="Cichocki N."/>
            <person name="Veneault-Fourrey C."/>
            <person name="LaButti K."/>
            <person name="Lindquist E.A."/>
            <person name="Lipzen A."/>
            <person name="Lundell T."/>
            <person name="Morin E."/>
            <person name="Murat C."/>
            <person name="Riley R."/>
            <person name="Ohm R."/>
            <person name="Sun H."/>
            <person name="Tunlid A."/>
            <person name="Henrissat B."/>
            <person name="Grigoriev I.V."/>
            <person name="Hibbett D.S."/>
            <person name="Martin F."/>
        </authorList>
    </citation>
    <scope>NUCLEOTIDE SEQUENCE [LARGE SCALE GENOMIC DNA]</scope>
    <source>
        <strain evidence="2">F 1598</strain>
    </source>
</reference>
<dbReference type="InParanoid" id="A0A0C3G345"/>
<organism evidence="1 2">
    <name type="scientific">Piloderma croceum (strain F 1598)</name>
    <dbReference type="NCBI Taxonomy" id="765440"/>
    <lineage>
        <taxon>Eukaryota</taxon>
        <taxon>Fungi</taxon>
        <taxon>Dikarya</taxon>
        <taxon>Basidiomycota</taxon>
        <taxon>Agaricomycotina</taxon>
        <taxon>Agaricomycetes</taxon>
        <taxon>Agaricomycetidae</taxon>
        <taxon>Atheliales</taxon>
        <taxon>Atheliaceae</taxon>
        <taxon>Piloderma</taxon>
    </lineage>
</organism>
<accession>A0A0C3G345</accession>
<keyword evidence="2" id="KW-1185">Reference proteome</keyword>
<dbReference type="HOGENOM" id="CLU_2171976_0_0_1"/>
<dbReference type="AlphaFoldDB" id="A0A0C3G345"/>
<protein>
    <submittedName>
        <fullName evidence="1">Uncharacterized protein</fullName>
    </submittedName>
</protein>
<evidence type="ECO:0000313" key="2">
    <source>
        <dbReference type="Proteomes" id="UP000054166"/>
    </source>
</evidence>
<dbReference type="Proteomes" id="UP000054166">
    <property type="component" value="Unassembled WGS sequence"/>
</dbReference>
<evidence type="ECO:0000313" key="1">
    <source>
        <dbReference type="EMBL" id="KIM86279.1"/>
    </source>
</evidence>
<reference evidence="1 2" key="1">
    <citation type="submission" date="2014-04" db="EMBL/GenBank/DDBJ databases">
        <authorList>
            <consortium name="DOE Joint Genome Institute"/>
            <person name="Kuo A."/>
            <person name="Tarkka M."/>
            <person name="Buscot F."/>
            <person name="Kohler A."/>
            <person name="Nagy L.G."/>
            <person name="Floudas D."/>
            <person name="Copeland A."/>
            <person name="Barry K.W."/>
            <person name="Cichocki N."/>
            <person name="Veneault-Fourrey C."/>
            <person name="LaButti K."/>
            <person name="Lindquist E.A."/>
            <person name="Lipzen A."/>
            <person name="Lundell T."/>
            <person name="Morin E."/>
            <person name="Murat C."/>
            <person name="Sun H."/>
            <person name="Tunlid A."/>
            <person name="Henrissat B."/>
            <person name="Grigoriev I.V."/>
            <person name="Hibbett D.S."/>
            <person name="Martin F."/>
            <person name="Nordberg H.P."/>
            <person name="Cantor M.N."/>
            <person name="Hua S.X."/>
        </authorList>
    </citation>
    <scope>NUCLEOTIDE SEQUENCE [LARGE SCALE GENOMIC DNA]</scope>
    <source>
        <strain evidence="1 2">F 1598</strain>
    </source>
</reference>
<sequence length="110" mass="11737">MNHPFEILLRSAKTAGFVEGLQKGHCDAEKELAGLQDDEGVAMRDGGTCGSGLWSVWDPGAVSGVLACHPARQSFQTESGTPPSYCAILTYLGKLTISLGLSPLYTIYLY</sequence>
<dbReference type="EMBL" id="KN832982">
    <property type="protein sequence ID" value="KIM86279.1"/>
    <property type="molecule type" value="Genomic_DNA"/>
</dbReference>
<proteinExistence type="predicted"/>
<gene>
    <name evidence="1" type="ORF">PILCRDRAFT_4785</name>
</gene>